<proteinExistence type="inferred from homology"/>
<organism evidence="4 5">
    <name type="scientific">Niallia endozanthoxylica</name>
    <dbReference type="NCBI Taxonomy" id="2036016"/>
    <lineage>
        <taxon>Bacteria</taxon>
        <taxon>Bacillati</taxon>
        <taxon>Bacillota</taxon>
        <taxon>Bacilli</taxon>
        <taxon>Bacillales</taxon>
        <taxon>Bacillaceae</taxon>
        <taxon>Niallia</taxon>
    </lineage>
</organism>
<dbReference type="PANTHER" id="PTHR11941:SF54">
    <property type="entry name" value="ENOYL-COA HYDRATASE, MITOCHONDRIAL"/>
    <property type="match status" value="1"/>
</dbReference>
<dbReference type="GO" id="GO:0016836">
    <property type="term" value="F:hydro-lyase activity"/>
    <property type="evidence" value="ECO:0007669"/>
    <property type="project" value="UniProtKB-ARBA"/>
</dbReference>
<keyword evidence="4" id="KW-0413">Isomerase</keyword>
<evidence type="ECO:0000256" key="2">
    <source>
        <dbReference type="ARBA" id="ARBA00023239"/>
    </source>
</evidence>
<dbReference type="PROSITE" id="PS00166">
    <property type="entry name" value="ENOYL_COA_HYDRATASE"/>
    <property type="match status" value="1"/>
</dbReference>
<evidence type="ECO:0000313" key="5">
    <source>
        <dbReference type="Proteomes" id="UP000326671"/>
    </source>
</evidence>
<dbReference type="InterPro" id="IPR001753">
    <property type="entry name" value="Enoyl-CoA_hydra/iso"/>
</dbReference>
<dbReference type="Gene3D" id="3.90.226.10">
    <property type="entry name" value="2-enoyl-CoA Hydratase, Chain A, domain 1"/>
    <property type="match status" value="1"/>
</dbReference>
<dbReference type="FunFam" id="1.10.12.10:FF:000001">
    <property type="entry name" value="Probable enoyl-CoA hydratase, mitochondrial"/>
    <property type="match status" value="1"/>
</dbReference>
<accession>A0A5J5HW71</accession>
<dbReference type="InterPro" id="IPR018376">
    <property type="entry name" value="Enoyl-CoA_hyd/isom_CS"/>
</dbReference>
<dbReference type="CDD" id="cd06558">
    <property type="entry name" value="crotonase-like"/>
    <property type="match status" value="1"/>
</dbReference>
<reference evidence="4 5" key="1">
    <citation type="submission" date="2019-09" db="EMBL/GenBank/DDBJ databases">
        <title>Whole genome sequences of isolates from the Mars Exploration Rovers.</title>
        <authorList>
            <person name="Seuylemezian A."/>
            <person name="Vaishampayan P."/>
        </authorList>
    </citation>
    <scope>NUCLEOTIDE SEQUENCE [LARGE SCALE GENOMIC DNA]</scope>
    <source>
        <strain evidence="4 5">MER_TA_151</strain>
    </source>
</reference>
<dbReference type="Proteomes" id="UP000326671">
    <property type="component" value="Unassembled WGS sequence"/>
</dbReference>
<dbReference type="EMBL" id="VYKL01000014">
    <property type="protein sequence ID" value="KAA9026952.1"/>
    <property type="molecule type" value="Genomic_DNA"/>
</dbReference>
<dbReference type="InterPro" id="IPR014748">
    <property type="entry name" value="Enoyl-CoA_hydra_C"/>
</dbReference>
<dbReference type="SUPFAM" id="SSF52096">
    <property type="entry name" value="ClpP/crotonase"/>
    <property type="match status" value="1"/>
</dbReference>
<dbReference type="FunFam" id="3.90.226.10:FF:000009">
    <property type="entry name" value="Carnitinyl-CoA dehydratase"/>
    <property type="match status" value="1"/>
</dbReference>
<sequence>MSYQYLLCEIENRVAVVTINHSPGNQLNTQVYQEITRLMGELEVNPDVRAIVLTGAGDEAFVAGADIHEMVDLDTVGMMNLTQVTRVSFSRIENLTKPVIAAINGEARGGGFELALTCDLRIASEKAQFAFTEINLGVIPGGGGTQRIQKIVGQGTAKELLYFGKFIDAERAYQLQIVNKVVPHDQVLSTAKEWAEELAQKAPVALRMMKAAVQTGSNVDLESALTIEAACYDAAFATQDRREGMAARLENRTAKYTGK</sequence>
<evidence type="ECO:0000256" key="1">
    <source>
        <dbReference type="ARBA" id="ARBA00005254"/>
    </source>
</evidence>
<gene>
    <name evidence="4" type="ORF">F4V44_06430</name>
</gene>
<dbReference type="InterPro" id="IPR029045">
    <property type="entry name" value="ClpP/crotonase-like_dom_sf"/>
</dbReference>
<comment type="similarity">
    <text evidence="1 3">Belongs to the enoyl-CoA hydratase/isomerase family.</text>
</comment>
<dbReference type="GO" id="GO:0016853">
    <property type="term" value="F:isomerase activity"/>
    <property type="evidence" value="ECO:0007669"/>
    <property type="project" value="UniProtKB-KW"/>
</dbReference>
<comment type="caution">
    <text evidence="4">The sequence shown here is derived from an EMBL/GenBank/DDBJ whole genome shotgun (WGS) entry which is preliminary data.</text>
</comment>
<dbReference type="RefSeq" id="WP_150439180.1">
    <property type="nucleotide sequence ID" value="NZ_VYKL01000014.1"/>
</dbReference>
<name>A0A5J5HW71_9BACI</name>
<protein>
    <submittedName>
        <fullName evidence="4">Enoyl-CoA hydratase/isomerase family protein</fullName>
    </submittedName>
</protein>
<dbReference type="Pfam" id="PF00378">
    <property type="entry name" value="ECH_1"/>
    <property type="match status" value="1"/>
</dbReference>
<dbReference type="AlphaFoldDB" id="A0A5J5HW71"/>
<keyword evidence="5" id="KW-1185">Reference proteome</keyword>
<keyword evidence="2" id="KW-0456">Lyase</keyword>
<dbReference type="OrthoDB" id="9775794at2"/>
<dbReference type="GO" id="GO:0006635">
    <property type="term" value="P:fatty acid beta-oxidation"/>
    <property type="evidence" value="ECO:0007669"/>
    <property type="project" value="TreeGrafter"/>
</dbReference>
<dbReference type="PANTHER" id="PTHR11941">
    <property type="entry name" value="ENOYL-COA HYDRATASE-RELATED"/>
    <property type="match status" value="1"/>
</dbReference>
<dbReference type="Gene3D" id="1.10.12.10">
    <property type="entry name" value="Lyase 2-enoyl-coa Hydratase, Chain A, domain 2"/>
    <property type="match status" value="1"/>
</dbReference>
<evidence type="ECO:0000256" key="3">
    <source>
        <dbReference type="RuleBase" id="RU003707"/>
    </source>
</evidence>
<evidence type="ECO:0000313" key="4">
    <source>
        <dbReference type="EMBL" id="KAA9026952.1"/>
    </source>
</evidence>